<comment type="caution">
    <text evidence="1">The sequence shown here is derived from an EMBL/GenBank/DDBJ whole genome shotgun (WGS) entry which is preliminary data.</text>
</comment>
<name>A0AAE8ME62_9HYPO</name>
<reference evidence="1" key="1">
    <citation type="submission" date="2018-03" db="EMBL/GenBank/DDBJ databases">
        <authorList>
            <person name="Guldener U."/>
        </authorList>
    </citation>
    <scope>NUCLEOTIDE SEQUENCE</scope>
</reference>
<organism evidence="1 2">
    <name type="scientific">Fusarium torulosum</name>
    <dbReference type="NCBI Taxonomy" id="33205"/>
    <lineage>
        <taxon>Eukaryota</taxon>
        <taxon>Fungi</taxon>
        <taxon>Dikarya</taxon>
        <taxon>Ascomycota</taxon>
        <taxon>Pezizomycotina</taxon>
        <taxon>Sordariomycetes</taxon>
        <taxon>Hypocreomycetidae</taxon>
        <taxon>Hypocreales</taxon>
        <taxon>Nectriaceae</taxon>
        <taxon>Fusarium</taxon>
    </lineage>
</organism>
<accession>A0AAE8ME62</accession>
<keyword evidence="2" id="KW-1185">Reference proteome</keyword>
<dbReference type="EMBL" id="ONZP01000293">
    <property type="protein sequence ID" value="SPJ80015.1"/>
    <property type="molecule type" value="Genomic_DNA"/>
</dbReference>
<dbReference type="SUPFAM" id="SSF54593">
    <property type="entry name" value="Glyoxalase/Bleomycin resistance protein/Dihydroxybiphenyl dioxygenase"/>
    <property type="match status" value="1"/>
</dbReference>
<proteinExistence type="predicted"/>
<sequence length="136" mass="15170">MTDRRASPSRLQWLTAWVPSTASTDLVSKFQRFHPKPAIIHKLSHYGFIVTKWDEELKWYTSNFNFVPSDVLSSPSNKYTDVIAFIHLDLGGEFSNHHSLFLCRAAPGEIPAGSSSVWGTEMPAEMTEDGVKATAA</sequence>
<evidence type="ECO:0000313" key="1">
    <source>
        <dbReference type="EMBL" id="SPJ80015.1"/>
    </source>
</evidence>
<gene>
    <name evidence="1" type="ORF">FTOL_08406</name>
</gene>
<evidence type="ECO:0000313" key="2">
    <source>
        <dbReference type="Proteomes" id="UP001187734"/>
    </source>
</evidence>
<dbReference type="Proteomes" id="UP001187734">
    <property type="component" value="Unassembled WGS sequence"/>
</dbReference>
<dbReference type="InterPro" id="IPR029068">
    <property type="entry name" value="Glyas_Bleomycin-R_OHBP_Dase"/>
</dbReference>
<protein>
    <submittedName>
        <fullName evidence="1">Uncharacterized protein</fullName>
    </submittedName>
</protein>
<dbReference type="AlphaFoldDB" id="A0AAE8ME62"/>
<dbReference type="Gene3D" id="3.10.180.10">
    <property type="entry name" value="2,3-Dihydroxybiphenyl 1,2-Dioxygenase, domain 1"/>
    <property type="match status" value="1"/>
</dbReference>